<dbReference type="PANTHER" id="PTHR13511">
    <property type="entry name" value="KXDL MOTIF-CONTAINING PROTEIN 1"/>
    <property type="match status" value="1"/>
</dbReference>
<dbReference type="Proteomes" id="UP000691718">
    <property type="component" value="Unassembled WGS sequence"/>
</dbReference>
<dbReference type="PANTHER" id="PTHR13511:SF0">
    <property type="entry name" value="KXDL MOTIF-CONTAINING PROTEIN 1"/>
    <property type="match status" value="1"/>
</dbReference>
<feature type="domain" description="KxDL" evidence="3">
    <location>
        <begin position="28"/>
        <end position="112"/>
    </location>
</feature>
<evidence type="ECO:0000313" key="4">
    <source>
        <dbReference type="EMBL" id="CAG4983149.1"/>
    </source>
</evidence>
<dbReference type="GO" id="GO:0099078">
    <property type="term" value="C:BORC complex"/>
    <property type="evidence" value="ECO:0007669"/>
    <property type="project" value="TreeGrafter"/>
</dbReference>
<feature type="region of interest" description="Disordered" evidence="2">
    <location>
        <begin position="126"/>
        <end position="224"/>
    </location>
</feature>
<dbReference type="Pfam" id="PF10241">
    <property type="entry name" value="KxDL"/>
    <property type="match status" value="1"/>
</dbReference>
<reference evidence="4" key="1">
    <citation type="submission" date="2021-04" db="EMBL/GenBank/DDBJ databases">
        <authorList>
            <person name="Tunstrom K."/>
        </authorList>
    </citation>
    <scope>NUCLEOTIDE SEQUENCE</scope>
</reference>
<dbReference type="InterPro" id="IPR019371">
    <property type="entry name" value="KxDL_dom"/>
</dbReference>
<comment type="similarity">
    <text evidence="1">Belongs to the KXD1 family.</text>
</comment>
<evidence type="ECO:0000256" key="1">
    <source>
        <dbReference type="ARBA" id="ARBA00005913"/>
    </source>
</evidence>
<dbReference type="AlphaFoldDB" id="A0A8S3WYB8"/>
<comment type="caution">
    <text evidence="4">The sequence shown here is derived from an EMBL/GenBank/DDBJ whole genome shotgun (WGS) entry which is preliminary data.</text>
</comment>
<dbReference type="GO" id="GO:0032418">
    <property type="term" value="P:lysosome localization"/>
    <property type="evidence" value="ECO:0007669"/>
    <property type="project" value="TreeGrafter"/>
</dbReference>
<evidence type="ECO:0000313" key="5">
    <source>
        <dbReference type="Proteomes" id="UP000691718"/>
    </source>
</evidence>
<evidence type="ECO:0000256" key="2">
    <source>
        <dbReference type="SAM" id="MobiDB-lite"/>
    </source>
</evidence>
<protein>
    <submittedName>
        <fullName evidence="4">(apollo) hypothetical protein</fullName>
    </submittedName>
</protein>
<accession>A0A8S3WYB8</accession>
<dbReference type="OrthoDB" id="10258877at2759"/>
<proteinExistence type="inferred from homology"/>
<organism evidence="4 5">
    <name type="scientific">Parnassius apollo</name>
    <name type="common">Apollo butterfly</name>
    <name type="synonym">Papilio apollo</name>
    <dbReference type="NCBI Taxonomy" id="110799"/>
    <lineage>
        <taxon>Eukaryota</taxon>
        <taxon>Metazoa</taxon>
        <taxon>Ecdysozoa</taxon>
        <taxon>Arthropoda</taxon>
        <taxon>Hexapoda</taxon>
        <taxon>Insecta</taxon>
        <taxon>Pterygota</taxon>
        <taxon>Neoptera</taxon>
        <taxon>Endopterygota</taxon>
        <taxon>Lepidoptera</taxon>
        <taxon>Glossata</taxon>
        <taxon>Ditrysia</taxon>
        <taxon>Papilionoidea</taxon>
        <taxon>Papilionidae</taxon>
        <taxon>Parnassiinae</taxon>
        <taxon>Parnassini</taxon>
        <taxon>Parnassius</taxon>
        <taxon>Parnassius</taxon>
    </lineage>
</organism>
<name>A0A8S3WYB8_PARAO</name>
<dbReference type="EMBL" id="CAJQZP010000758">
    <property type="protein sequence ID" value="CAG4983149.1"/>
    <property type="molecule type" value="Genomic_DNA"/>
</dbReference>
<evidence type="ECO:0000259" key="3">
    <source>
        <dbReference type="Pfam" id="PF10241"/>
    </source>
</evidence>
<feature type="compositionally biased region" description="Low complexity" evidence="2">
    <location>
        <begin position="204"/>
        <end position="224"/>
    </location>
</feature>
<dbReference type="InterPro" id="IPR039843">
    <property type="entry name" value="KXD1-like"/>
</dbReference>
<keyword evidence="5" id="KW-1185">Reference proteome</keyword>
<gene>
    <name evidence="4" type="ORF">PAPOLLO_LOCUS10574</name>
</gene>
<sequence>MANDTPESDFSIECFQNYSAPEVFVQGLAGMVDQTDVKTIIRAQKVMLQRFEKTTEMLTNCNQLSASRLRAASAEFKKHTQLLLDMRKDLEFIFKKIRAMKTKLAQQYPEAYKVAVAASITNKKPIEEDDDEDFGSSETRVQSKMVATVSTETLKPTTREDSKKSKKKEVKQNQEKNNVEPNCSKDGVVSAETFQLMGKKVKKGSSSSETESASSGDESSTDTG</sequence>